<evidence type="ECO:0000259" key="1">
    <source>
        <dbReference type="Pfam" id="PF13456"/>
    </source>
</evidence>
<dbReference type="AlphaFoldDB" id="A0A6J5UAV7"/>
<evidence type="ECO:0008006" key="5">
    <source>
        <dbReference type="Google" id="ProtNLM"/>
    </source>
</evidence>
<evidence type="ECO:0000259" key="2">
    <source>
        <dbReference type="Pfam" id="PF13966"/>
    </source>
</evidence>
<dbReference type="Pfam" id="PF13966">
    <property type="entry name" value="zf-RVT"/>
    <property type="match status" value="1"/>
</dbReference>
<proteinExistence type="predicted"/>
<name>A0A6J5UAV7_PRUAR</name>
<feature type="domain" description="RNase H type-1" evidence="1">
    <location>
        <begin position="162"/>
        <end position="283"/>
    </location>
</feature>
<dbReference type="CDD" id="cd06222">
    <property type="entry name" value="RNase_H_like"/>
    <property type="match status" value="1"/>
</dbReference>
<dbReference type="InterPro" id="IPR036397">
    <property type="entry name" value="RNaseH_sf"/>
</dbReference>
<dbReference type="InterPro" id="IPR026960">
    <property type="entry name" value="RVT-Znf"/>
</dbReference>
<dbReference type="InterPro" id="IPR044730">
    <property type="entry name" value="RNase_H-like_dom_plant"/>
</dbReference>
<feature type="domain" description="Reverse transcriptase zinc-binding" evidence="2">
    <location>
        <begin position="2"/>
        <end position="60"/>
    </location>
</feature>
<dbReference type="Gene3D" id="3.30.420.10">
    <property type="entry name" value="Ribonuclease H-like superfamily/Ribonuclease H"/>
    <property type="match status" value="1"/>
</dbReference>
<dbReference type="GO" id="GO:0003676">
    <property type="term" value="F:nucleic acid binding"/>
    <property type="evidence" value="ECO:0007669"/>
    <property type="project" value="InterPro"/>
</dbReference>
<dbReference type="SUPFAM" id="SSF53098">
    <property type="entry name" value="Ribonuclease H-like"/>
    <property type="match status" value="1"/>
</dbReference>
<protein>
    <recommendedName>
        <fullName evidence="5">RNase H type-1 domain-containing protein</fullName>
    </recommendedName>
</protein>
<organism evidence="3 4">
    <name type="scientific">Prunus armeniaca</name>
    <name type="common">Apricot</name>
    <name type="synonym">Armeniaca vulgaris</name>
    <dbReference type="NCBI Taxonomy" id="36596"/>
    <lineage>
        <taxon>Eukaryota</taxon>
        <taxon>Viridiplantae</taxon>
        <taxon>Streptophyta</taxon>
        <taxon>Embryophyta</taxon>
        <taxon>Tracheophyta</taxon>
        <taxon>Spermatophyta</taxon>
        <taxon>Magnoliopsida</taxon>
        <taxon>eudicotyledons</taxon>
        <taxon>Gunneridae</taxon>
        <taxon>Pentapetalae</taxon>
        <taxon>rosids</taxon>
        <taxon>fabids</taxon>
        <taxon>Rosales</taxon>
        <taxon>Rosaceae</taxon>
        <taxon>Amygdaloideae</taxon>
        <taxon>Amygdaleae</taxon>
        <taxon>Prunus</taxon>
    </lineage>
</organism>
<dbReference type="PANTHER" id="PTHR47723">
    <property type="entry name" value="OS05G0353850 PROTEIN"/>
    <property type="match status" value="1"/>
</dbReference>
<accession>A0A6J5UAV7</accession>
<evidence type="ECO:0000313" key="4">
    <source>
        <dbReference type="Proteomes" id="UP000507222"/>
    </source>
</evidence>
<dbReference type="InterPro" id="IPR012337">
    <property type="entry name" value="RNaseH-like_sf"/>
</dbReference>
<dbReference type="Pfam" id="PF13456">
    <property type="entry name" value="RVT_3"/>
    <property type="match status" value="1"/>
</dbReference>
<dbReference type="InterPro" id="IPR053151">
    <property type="entry name" value="RNase_H-like"/>
</dbReference>
<dbReference type="PANTHER" id="PTHR47723:SF24">
    <property type="entry name" value="RNASE H TYPE-1 DOMAIN-CONTAINING PROTEIN"/>
    <property type="match status" value="1"/>
</dbReference>
<dbReference type="EMBL" id="CAEKDK010000003">
    <property type="protein sequence ID" value="CAB4273373.1"/>
    <property type="molecule type" value="Genomic_DNA"/>
</dbReference>
<gene>
    <name evidence="3" type="ORF">CURHAP_LOCUS20895</name>
</gene>
<dbReference type="InterPro" id="IPR002156">
    <property type="entry name" value="RNaseH_domain"/>
</dbReference>
<dbReference type="GO" id="GO:0004523">
    <property type="term" value="F:RNA-DNA hybrid ribonuclease activity"/>
    <property type="evidence" value="ECO:0007669"/>
    <property type="project" value="InterPro"/>
</dbReference>
<sequence>MRVPPKVRMLVWRALMNIFPTQQNLAQRRVHAASGGCVFCGELETVGHALVWCSTAQRFWPLFPFPISGHASVTGDIKEWFQVLAADRSSSQPEQIMMGLWSVWHTRNLRVWNGQGRSPEESLNCAMCTLHDFQANNGLPRPGVLRAKVHWQRPPMGTIKINMDGAFRAAGGLSGFGLVARDHNGSFLGCKMGRFHGVSSPLHAELLALREGLRFTAKWPDICICLESDAQGMINTVLSRGVDLSPLGCLIEDFQELLHAAGRVSVVHGFREVNGVADRLAHYVLSSHVSDAEVEWWDSPCLAL</sequence>
<reference evidence="3 4" key="1">
    <citation type="submission" date="2020-05" db="EMBL/GenBank/DDBJ databases">
        <authorList>
            <person name="Campoy J."/>
            <person name="Schneeberger K."/>
            <person name="Spophaly S."/>
        </authorList>
    </citation>
    <scope>NUCLEOTIDE SEQUENCE [LARGE SCALE GENOMIC DNA]</scope>
    <source>
        <strain evidence="3">PruArmRojPasFocal</strain>
    </source>
</reference>
<evidence type="ECO:0000313" key="3">
    <source>
        <dbReference type="EMBL" id="CAB4273373.1"/>
    </source>
</evidence>
<dbReference type="Proteomes" id="UP000507222">
    <property type="component" value="Unassembled WGS sequence"/>
</dbReference>